<dbReference type="Gene3D" id="1.20.1110.10">
    <property type="entry name" value="Calcium-transporting ATPase, transmembrane domain"/>
    <property type="match status" value="1"/>
</dbReference>
<dbReference type="Proteomes" id="UP001597374">
    <property type="component" value="Unassembled WGS sequence"/>
</dbReference>
<dbReference type="SFLD" id="SFLDG00002">
    <property type="entry name" value="C1.7:_P-type_atpase_like"/>
    <property type="match status" value="1"/>
</dbReference>
<dbReference type="SFLD" id="SFLDS00003">
    <property type="entry name" value="Haloacid_Dehalogenase"/>
    <property type="match status" value="1"/>
</dbReference>
<evidence type="ECO:0000259" key="10">
    <source>
        <dbReference type="SMART" id="SM00831"/>
    </source>
</evidence>
<organism evidence="11 12">
    <name type="scientific">Pontibacter ruber</name>
    <dbReference type="NCBI Taxonomy" id="1343895"/>
    <lineage>
        <taxon>Bacteria</taxon>
        <taxon>Pseudomonadati</taxon>
        <taxon>Bacteroidota</taxon>
        <taxon>Cytophagia</taxon>
        <taxon>Cytophagales</taxon>
        <taxon>Hymenobacteraceae</taxon>
        <taxon>Pontibacter</taxon>
    </lineage>
</organism>
<dbReference type="InterPro" id="IPR023298">
    <property type="entry name" value="ATPase_P-typ_TM_dom_sf"/>
</dbReference>
<evidence type="ECO:0000256" key="3">
    <source>
        <dbReference type="ARBA" id="ARBA00022692"/>
    </source>
</evidence>
<dbReference type="InterPro" id="IPR001757">
    <property type="entry name" value="P_typ_ATPase"/>
</dbReference>
<dbReference type="Pfam" id="PF00122">
    <property type="entry name" value="E1-E2_ATPase"/>
    <property type="match status" value="1"/>
</dbReference>
<feature type="transmembrane region" description="Helical" evidence="9">
    <location>
        <begin position="81"/>
        <end position="101"/>
    </location>
</feature>
<feature type="transmembrane region" description="Helical" evidence="9">
    <location>
        <begin position="865"/>
        <end position="884"/>
    </location>
</feature>
<evidence type="ECO:0000256" key="8">
    <source>
        <dbReference type="ARBA" id="ARBA00023136"/>
    </source>
</evidence>
<dbReference type="Pfam" id="PF00689">
    <property type="entry name" value="Cation_ATPase_C"/>
    <property type="match status" value="1"/>
</dbReference>
<feature type="domain" description="Cation-transporting P-type ATPase N-terminal" evidence="10">
    <location>
        <begin position="3"/>
        <end position="76"/>
    </location>
</feature>
<dbReference type="PRINTS" id="PR00119">
    <property type="entry name" value="CATATPASE"/>
</dbReference>
<dbReference type="InterPro" id="IPR018303">
    <property type="entry name" value="ATPase_P-typ_P_site"/>
</dbReference>
<dbReference type="SUPFAM" id="SSF81660">
    <property type="entry name" value="Metal cation-transporting ATPase, ATP-binding domain N"/>
    <property type="match status" value="1"/>
</dbReference>
<dbReference type="NCBIfam" id="TIGR01494">
    <property type="entry name" value="ATPase_P-type"/>
    <property type="match status" value="3"/>
</dbReference>
<keyword evidence="4" id="KW-0547">Nucleotide-binding</keyword>
<dbReference type="InterPro" id="IPR006068">
    <property type="entry name" value="ATPase_P-typ_cation-transptr_C"/>
</dbReference>
<dbReference type="SMART" id="SM00831">
    <property type="entry name" value="Cation_ATPase_N"/>
    <property type="match status" value="1"/>
</dbReference>
<dbReference type="InterPro" id="IPR023299">
    <property type="entry name" value="ATPase_P-typ_cyto_dom_N"/>
</dbReference>
<keyword evidence="12" id="KW-1185">Reference proteome</keyword>
<dbReference type="InterPro" id="IPR004014">
    <property type="entry name" value="ATPase_P-typ_cation-transptr_N"/>
</dbReference>
<protein>
    <submittedName>
        <fullName evidence="11">Cation-translocating P-type ATPase</fullName>
    </submittedName>
</protein>
<evidence type="ECO:0000256" key="4">
    <source>
        <dbReference type="ARBA" id="ARBA00022741"/>
    </source>
</evidence>
<dbReference type="SUPFAM" id="SSF81653">
    <property type="entry name" value="Calcium ATPase, transduction domain A"/>
    <property type="match status" value="1"/>
</dbReference>
<dbReference type="PRINTS" id="PR00120">
    <property type="entry name" value="HATPASE"/>
</dbReference>
<comment type="subcellular location">
    <subcellularLocation>
        <location evidence="1">Membrane</location>
        <topology evidence="1">Multi-pass membrane protein</topology>
    </subcellularLocation>
</comment>
<dbReference type="Gene3D" id="3.40.50.1000">
    <property type="entry name" value="HAD superfamily/HAD-like"/>
    <property type="match status" value="1"/>
</dbReference>
<dbReference type="EMBL" id="JBHUIM010000001">
    <property type="protein sequence ID" value="MFD2245929.1"/>
    <property type="molecule type" value="Genomic_DNA"/>
</dbReference>
<dbReference type="InterPro" id="IPR044492">
    <property type="entry name" value="P_typ_ATPase_HD_dom"/>
</dbReference>
<dbReference type="SUPFAM" id="SSF56784">
    <property type="entry name" value="HAD-like"/>
    <property type="match status" value="1"/>
</dbReference>
<dbReference type="SUPFAM" id="SSF81665">
    <property type="entry name" value="Calcium ATPase, transmembrane domain M"/>
    <property type="match status" value="1"/>
</dbReference>
<dbReference type="Gene3D" id="3.40.1110.10">
    <property type="entry name" value="Calcium-transporting ATPase, cytoplasmic domain N"/>
    <property type="match status" value="1"/>
</dbReference>
<evidence type="ECO:0000313" key="12">
    <source>
        <dbReference type="Proteomes" id="UP001597374"/>
    </source>
</evidence>
<dbReference type="Gene3D" id="2.70.150.10">
    <property type="entry name" value="Calcium-transporting ATPase, cytoplasmic transduction domain A"/>
    <property type="match status" value="1"/>
</dbReference>
<feature type="transmembrane region" description="Helical" evidence="9">
    <location>
        <begin position="270"/>
        <end position="298"/>
    </location>
</feature>
<reference evidence="12" key="1">
    <citation type="journal article" date="2019" name="Int. J. Syst. Evol. Microbiol.">
        <title>The Global Catalogue of Microorganisms (GCM) 10K type strain sequencing project: providing services to taxonomists for standard genome sequencing and annotation.</title>
        <authorList>
            <consortium name="The Broad Institute Genomics Platform"/>
            <consortium name="The Broad Institute Genome Sequencing Center for Infectious Disease"/>
            <person name="Wu L."/>
            <person name="Ma J."/>
        </authorList>
    </citation>
    <scope>NUCLEOTIDE SEQUENCE [LARGE SCALE GENOMIC DNA]</scope>
    <source>
        <strain evidence="12">CGMCC 4.1782</strain>
    </source>
</reference>
<evidence type="ECO:0000256" key="1">
    <source>
        <dbReference type="ARBA" id="ARBA00004141"/>
    </source>
</evidence>
<sequence length="901" mass="97505">MSSWHTQPVNEVLKSLNSSEKGISNDDAGDRLKQYGYNELQERGGKSPLRMLWEQFTQTMVLILIVAAIISAFLGKNIETIAILAIVVLFGVLGFVQEYRAEKAMAALKRMVVPTIRARRNGQVQELSARDLVPGDVVLLEAGNVVPADMRVLESANLRVQEAALTGESEAVEKETGAFSEDNLPLGDRKNMLYMGTNVAYGRGAAVVVGTGMKTELGKIADLLQEVESKQTPLQQQLDQLGKLLAILGFVAAALMMVIGLLIGEPLDEMFLTAVSLAVAVVPEGLPAVVTITLAIGAQRMLKRHALMRKLPAVETLGSVTIICSDKTGTLTENRMTVTAIGLPDEEIDFTANADQQGRIAVPEKAAVALIIGMLCNDSVLKASDGEELQVIGDPTEGALLLAASRAGLQKEALEKQLPRVHEEPFDSTRKRMTTVHQIAGDGSQLPALRHFSRSGYIACTKGAVDSLLKISDQVWLDGRTEQMTPEWHDRLLQVNNQFAQNGMRVLGIAYRELQEPHNNGRSLEEKLTFVGMMGIIDPPRAAVKSAVATCRTAGIRPIMITGDHPLTAAAIAKELHITDNAEAVTGEMLNDMSEAELEEVVSRVSIYARVSPEDKLRIVEKLQHKGEVVAMTGDGVNDSPALKTADIGVAMGITGTDVAKEASDMVLLDDNFATIVAAVEEGRVIYDNLIRFIKFSLGGNLGKVLVMLCAPLIGIPIALSPLQLLWLNLLTDGLMGLGLGTEPAEADTMERPPRHPEQSVLTKSDLVYVSWTGLLIAAVTLGIGAYYFDRANPEDTSWQTMIFATIGFMQIGNAIGLRAYGHSPFSYKSNPLFVMMATLTFLLQLVAIYTPFLETFFGLEPLSLQDLAISLAAGLLMFLVVFAESRLNRKTNEKAVAARA</sequence>
<dbReference type="Pfam" id="PF08282">
    <property type="entry name" value="Hydrolase_3"/>
    <property type="match status" value="1"/>
</dbReference>
<evidence type="ECO:0000256" key="5">
    <source>
        <dbReference type="ARBA" id="ARBA00022840"/>
    </source>
</evidence>
<dbReference type="PANTHER" id="PTHR43294:SF20">
    <property type="entry name" value="P-TYPE ATPASE"/>
    <property type="match status" value="1"/>
</dbReference>
<feature type="transmembrane region" description="Helical" evidence="9">
    <location>
        <begin position="801"/>
        <end position="821"/>
    </location>
</feature>
<keyword evidence="6" id="KW-1278">Translocase</keyword>
<name>A0ABW5CVR8_9BACT</name>
<accession>A0ABW5CVR8</accession>
<evidence type="ECO:0000256" key="9">
    <source>
        <dbReference type="SAM" id="Phobius"/>
    </source>
</evidence>
<dbReference type="RefSeq" id="WP_250427578.1">
    <property type="nucleotide sequence ID" value="NZ_JALPRR010000001.1"/>
</dbReference>
<keyword evidence="8 9" id="KW-0472">Membrane</keyword>
<proteinExistence type="inferred from homology"/>
<keyword evidence="3 9" id="KW-0812">Transmembrane</keyword>
<dbReference type="PANTHER" id="PTHR43294">
    <property type="entry name" value="SODIUM/POTASSIUM-TRANSPORTING ATPASE SUBUNIT ALPHA"/>
    <property type="match status" value="1"/>
</dbReference>
<evidence type="ECO:0000256" key="2">
    <source>
        <dbReference type="ARBA" id="ARBA00005675"/>
    </source>
</evidence>
<feature type="transmembrane region" description="Helical" evidence="9">
    <location>
        <begin position="56"/>
        <end position="75"/>
    </location>
</feature>
<feature type="transmembrane region" description="Helical" evidence="9">
    <location>
        <begin position="244"/>
        <end position="264"/>
    </location>
</feature>
<dbReference type="CDD" id="cd02089">
    <property type="entry name" value="P-type_ATPase_Ca_prok"/>
    <property type="match status" value="1"/>
</dbReference>
<feature type="transmembrane region" description="Helical" evidence="9">
    <location>
        <begin position="767"/>
        <end position="789"/>
    </location>
</feature>
<gene>
    <name evidence="11" type="ORF">ACFSKP_06660</name>
</gene>
<dbReference type="InterPro" id="IPR059000">
    <property type="entry name" value="ATPase_P-type_domA"/>
</dbReference>
<comment type="caution">
    <text evidence="11">The sequence shown here is derived from an EMBL/GenBank/DDBJ whole genome shotgun (WGS) entry which is preliminary data.</text>
</comment>
<dbReference type="SFLD" id="SFLDF00027">
    <property type="entry name" value="p-type_atpase"/>
    <property type="match status" value="1"/>
</dbReference>
<dbReference type="InterPro" id="IPR023214">
    <property type="entry name" value="HAD_sf"/>
</dbReference>
<feature type="transmembrane region" description="Helical" evidence="9">
    <location>
        <begin position="833"/>
        <end position="853"/>
    </location>
</feature>
<evidence type="ECO:0000256" key="6">
    <source>
        <dbReference type="ARBA" id="ARBA00022967"/>
    </source>
</evidence>
<evidence type="ECO:0000256" key="7">
    <source>
        <dbReference type="ARBA" id="ARBA00022989"/>
    </source>
</evidence>
<dbReference type="Pfam" id="PF00690">
    <property type="entry name" value="Cation_ATPase_N"/>
    <property type="match status" value="1"/>
</dbReference>
<dbReference type="InterPro" id="IPR036412">
    <property type="entry name" value="HAD-like_sf"/>
</dbReference>
<dbReference type="Pfam" id="PF13246">
    <property type="entry name" value="Cation_ATPase"/>
    <property type="match status" value="1"/>
</dbReference>
<dbReference type="InterPro" id="IPR008250">
    <property type="entry name" value="ATPase_P-typ_transduc_dom_A_sf"/>
</dbReference>
<keyword evidence="7 9" id="KW-1133">Transmembrane helix</keyword>
<dbReference type="InterPro" id="IPR050510">
    <property type="entry name" value="Cation_transp_ATPase_P-type"/>
</dbReference>
<evidence type="ECO:0000313" key="11">
    <source>
        <dbReference type="EMBL" id="MFD2245929.1"/>
    </source>
</evidence>
<keyword evidence="5" id="KW-0067">ATP-binding</keyword>
<dbReference type="PROSITE" id="PS00154">
    <property type="entry name" value="ATPASE_E1_E2"/>
    <property type="match status" value="1"/>
</dbReference>
<comment type="similarity">
    <text evidence="2">Belongs to the cation transport ATPase (P-type) (TC 3.A.3) family. Type IIA subfamily.</text>
</comment>